<protein>
    <submittedName>
        <fullName evidence="6">Release factor glutamine methyltransferase</fullName>
        <ecNumber evidence="6">2.1.1.297</ecNumber>
    </submittedName>
</protein>
<proteinExistence type="inferred from homology"/>
<keyword evidence="4" id="KW-0949">S-adenosyl-L-methionine</keyword>
<evidence type="ECO:0000313" key="6">
    <source>
        <dbReference type="EMBL" id="MDQ1033217.1"/>
    </source>
</evidence>
<evidence type="ECO:0000256" key="3">
    <source>
        <dbReference type="ARBA" id="ARBA00022679"/>
    </source>
</evidence>
<dbReference type="Gene3D" id="3.40.50.150">
    <property type="entry name" value="Vaccinia Virus protein VP39"/>
    <property type="match status" value="1"/>
</dbReference>
<accession>A0ABU0TCD6</accession>
<evidence type="ECO:0000259" key="5">
    <source>
        <dbReference type="Pfam" id="PF05175"/>
    </source>
</evidence>
<organism evidence="6 7">
    <name type="scientific">Streptomyces umbrinus</name>
    <dbReference type="NCBI Taxonomy" id="67370"/>
    <lineage>
        <taxon>Bacteria</taxon>
        <taxon>Bacillati</taxon>
        <taxon>Actinomycetota</taxon>
        <taxon>Actinomycetes</taxon>
        <taxon>Kitasatosporales</taxon>
        <taxon>Streptomycetaceae</taxon>
        <taxon>Streptomyces</taxon>
        <taxon>Streptomyces phaeochromogenes group</taxon>
    </lineage>
</organism>
<dbReference type="InterPro" id="IPR002052">
    <property type="entry name" value="DNA_methylase_N6_adenine_CS"/>
</dbReference>
<dbReference type="Proteomes" id="UP001230328">
    <property type="component" value="Unassembled WGS sequence"/>
</dbReference>
<dbReference type="GO" id="GO:0102559">
    <property type="term" value="F:peptide chain release factor N(5)-glutamine methyltransferase activity"/>
    <property type="evidence" value="ECO:0007669"/>
    <property type="project" value="UniProtKB-EC"/>
</dbReference>
<feature type="domain" description="Methyltransferase small" evidence="5">
    <location>
        <begin position="27"/>
        <end position="120"/>
    </location>
</feature>
<dbReference type="CDD" id="cd02440">
    <property type="entry name" value="AdoMet_MTases"/>
    <property type="match status" value="1"/>
</dbReference>
<dbReference type="InterPro" id="IPR004557">
    <property type="entry name" value="PrmC-related"/>
</dbReference>
<comment type="caution">
    <text evidence="6">The sequence shown here is derived from an EMBL/GenBank/DDBJ whole genome shotgun (WGS) entry which is preliminary data.</text>
</comment>
<dbReference type="PROSITE" id="PS00092">
    <property type="entry name" value="N6_MTASE"/>
    <property type="match status" value="1"/>
</dbReference>
<dbReference type="RefSeq" id="WP_307530400.1">
    <property type="nucleotide sequence ID" value="NZ_JAUSZI010000002.1"/>
</dbReference>
<name>A0ABU0TCD6_9ACTN</name>
<sequence length="231" mass="24516">MTTQPRAGDAVQLPRRSRLLAPRGVYKPDDDTALLLRALDHEPVDPHTAVLDLGTGSGALALAAARYGARVTAVDISWRAVWTTRLNALLNGAAVTVRQGDLGAVPGFGTFGLVLSNPPYVPSPWSLPQRGAALAWEGGLSGRTVVDRVCAAAARALRPGGTLLIVHSALCGEDESLEHLDGLGMKAAVIDRAFVPFGPVMRARRSWLCTQGLLCREATMEELVVIRAELL</sequence>
<dbReference type="EMBL" id="JAUSZI010000002">
    <property type="protein sequence ID" value="MDQ1033217.1"/>
    <property type="molecule type" value="Genomic_DNA"/>
</dbReference>
<dbReference type="PANTHER" id="PTHR45875">
    <property type="entry name" value="METHYLTRANSFERASE N6AMT1"/>
    <property type="match status" value="1"/>
</dbReference>
<dbReference type="Pfam" id="PF05175">
    <property type="entry name" value="MTS"/>
    <property type="match status" value="1"/>
</dbReference>
<keyword evidence="3 6" id="KW-0808">Transferase</keyword>
<evidence type="ECO:0000256" key="2">
    <source>
        <dbReference type="ARBA" id="ARBA00022603"/>
    </source>
</evidence>
<dbReference type="NCBIfam" id="TIGR00537">
    <property type="entry name" value="hemK_rel_arch"/>
    <property type="match status" value="1"/>
</dbReference>
<evidence type="ECO:0000313" key="7">
    <source>
        <dbReference type="Proteomes" id="UP001230328"/>
    </source>
</evidence>
<keyword evidence="7" id="KW-1185">Reference proteome</keyword>
<dbReference type="InterPro" id="IPR029063">
    <property type="entry name" value="SAM-dependent_MTases_sf"/>
</dbReference>
<evidence type="ECO:0000256" key="1">
    <source>
        <dbReference type="ARBA" id="ARBA00006149"/>
    </source>
</evidence>
<dbReference type="SUPFAM" id="SSF53335">
    <property type="entry name" value="S-adenosyl-L-methionine-dependent methyltransferases"/>
    <property type="match status" value="1"/>
</dbReference>
<dbReference type="PANTHER" id="PTHR45875:SF1">
    <property type="entry name" value="METHYLTRANSFERASE N6AMT1"/>
    <property type="match status" value="1"/>
</dbReference>
<evidence type="ECO:0000256" key="4">
    <source>
        <dbReference type="ARBA" id="ARBA00022691"/>
    </source>
</evidence>
<comment type="similarity">
    <text evidence="1">Belongs to the eukaryotic/archaeal PrmC-related family.</text>
</comment>
<dbReference type="InterPro" id="IPR052190">
    <property type="entry name" value="Euk-Arch_PrmC-MTase"/>
</dbReference>
<dbReference type="InterPro" id="IPR007848">
    <property type="entry name" value="Small_mtfrase_dom"/>
</dbReference>
<dbReference type="EC" id="2.1.1.297" evidence="6"/>
<keyword evidence="2 6" id="KW-0489">Methyltransferase</keyword>
<gene>
    <name evidence="6" type="ORF">QF035_010799</name>
</gene>
<reference evidence="6 7" key="1">
    <citation type="submission" date="2023-07" db="EMBL/GenBank/DDBJ databases">
        <title>Comparative genomics of wheat-associated soil bacteria to identify genetic determinants of phenazine resistance.</title>
        <authorList>
            <person name="Mouncey N."/>
        </authorList>
    </citation>
    <scope>NUCLEOTIDE SEQUENCE [LARGE SCALE GENOMIC DNA]</scope>
    <source>
        <strain evidence="6 7">V2I4</strain>
    </source>
</reference>
<dbReference type="GO" id="GO:0032259">
    <property type="term" value="P:methylation"/>
    <property type="evidence" value="ECO:0007669"/>
    <property type="project" value="UniProtKB-KW"/>
</dbReference>